<name>A0A285VII9_9MICO</name>
<accession>A0A285VII9</accession>
<dbReference type="RefSeq" id="WP_097187127.1">
    <property type="nucleotide sequence ID" value="NZ_OBQK01000002.1"/>
</dbReference>
<dbReference type="EMBL" id="OBQK01000002">
    <property type="protein sequence ID" value="SOC53687.1"/>
    <property type="molecule type" value="Genomic_DNA"/>
</dbReference>
<evidence type="ECO:0000313" key="2">
    <source>
        <dbReference type="EMBL" id="SOC53687.1"/>
    </source>
</evidence>
<proteinExistence type="predicted"/>
<gene>
    <name evidence="2" type="ORF">SAMN05421879_10270</name>
</gene>
<organism evidence="2 3">
    <name type="scientific">Ornithinimicrobium cerasi</name>
    <dbReference type="NCBI Taxonomy" id="2248773"/>
    <lineage>
        <taxon>Bacteria</taxon>
        <taxon>Bacillati</taxon>
        <taxon>Actinomycetota</taxon>
        <taxon>Actinomycetes</taxon>
        <taxon>Micrococcales</taxon>
        <taxon>Ornithinimicrobiaceae</taxon>
        <taxon>Ornithinimicrobium</taxon>
    </lineage>
</organism>
<protein>
    <submittedName>
        <fullName evidence="2">Antitoxin VapB</fullName>
    </submittedName>
</protein>
<dbReference type="InterPro" id="IPR011660">
    <property type="entry name" value="VapB-like"/>
</dbReference>
<dbReference type="AlphaFoldDB" id="A0A285VII9"/>
<reference evidence="3" key="1">
    <citation type="submission" date="2017-08" db="EMBL/GenBank/DDBJ databases">
        <authorList>
            <person name="Varghese N."/>
            <person name="Submissions S."/>
        </authorList>
    </citation>
    <scope>NUCLEOTIDE SEQUENCE [LARGE SCALE GENOMIC DNA]</scope>
    <source>
        <strain evidence="3">USBA17B2</strain>
    </source>
</reference>
<sequence length="85" mass="9593">MSLNIKNEHVHHLAREAARRTGMTQTSAIEAALTRYLQALDAEQDLTGDRLQTLLRTIDDRLTDSDREAIRRDLAELHDDTGLPA</sequence>
<evidence type="ECO:0000256" key="1">
    <source>
        <dbReference type="ARBA" id="ARBA00022649"/>
    </source>
</evidence>
<dbReference type="Proteomes" id="UP000219688">
    <property type="component" value="Unassembled WGS sequence"/>
</dbReference>
<dbReference type="Pfam" id="PF07704">
    <property type="entry name" value="PSK_trans_fac"/>
    <property type="match status" value="1"/>
</dbReference>
<keyword evidence="1" id="KW-1277">Toxin-antitoxin system</keyword>
<evidence type="ECO:0000313" key="3">
    <source>
        <dbReference type="Proteomes" id="UP000219688"/>
    </source>
</evidence>
<keyword evidence="3" id="KW-1185">Reference proteome</keyword>